<feature type="transmembrane region" description="Helical" evidence="1">
    <location>
        <begin position="301"/>
        <end position="320"/>
    </location>
</feature>
<dbReference type="Proteomes" id="UP001500831">
    <property type="component" value="Unassembled WGS sequence"/>
</dbReference>
<dbReference type="CDD" id="cd00688">
    <property type="entry name" value="ISOPREN_C2_like"/>
    <property type="match status" value="1"/>
</dbReference>
<keyword evidence="1" id="KW-0812">Transmembrane</keyword>
<protein>
    <recommendedName>
        <fullName evidence="2">Squalene cyclase C-terminal domain-containing protein</fullName>
    </recommendedName>
</protein>
<dbReference type="SUPFAM" id="SSF48239">
    <property type="entry name" value="Terpenoid cyclases/Protein prenyltransferases"/>
    <property type="match status" value="1"/>
</dbReference>
<proteinExistence type="predicted"/>
<dbReference type="Gene3D" id="1.50.10.20">
    <property type="match status" value="2"/>
</dbReference>
<reference evidence="4" key="1">
    <citation type="journal article" date="2019" name="Int. J. Syst. Evol. Microbiol.">
        <title>The Global Catalogue of Microorganisms (GCM) 10K type strain sequencing project: providing services to taxonomists for standard genome sequencing and annotation.</title>
        <authorList>
            <consortium name="The Broad Institute Genomics Platform"/>
            <consortium name="The Broad Institute Genome Sequencing Center for Infectious Disease"/>
            <person name="Wu L."/>
            <person name="Ma J."/>
        </authorList>
    </citation>
    <scope>NUCLEOTIDE SEQUENCE [LARGE SCALE GENOMIC DNA]</scope>
    <source>
        <strain evidence="4">JCM 6242</strain>
    </source>
</reference>
<sequence length="331" mass="36431">MRYSPAEATAWIVIALKDMGWDVGNDEHIRRAVSYLHRCVDLQGGAATTPRDIANPRTLPTALILWALSLQEGDDDIRGKMITRLRTVQDESGGWGIAVGAAPNAATTAQVLHALRVAQCPQEVKWLKDGTEYLVDRQQPDGSWKNSYDEWFTAELEGDPSRCVHYGTGWALLALADFPDDPGCRKAAERAVRYLLGCQRPSGAWLFEEHDPVEQVWCTTQVMVALTSWQKTRPVHYETGGKGGAVRGVGRSAAGLVRWARESFLYLAFGALCVSQTWGFIQPQLAKVLATFKLDAAGIWTNLASSAIWAALALLVAWLGKRIHSGDENRS</sequence>
<dbReference type="Pfam" id="PF13243">
    <property type="entry name" value="SQHop_cyclase_C"/>
    <property type="match status" value="1"/>
</dbReference>
<name>A0ABP6I8L9_9ACTN</name>
<evidence type="ECO:0000313" key="3">
    <source>
        <dbReference type="EMBL" id="GAA2855832.1"/>
    </source>
</evidence>
<evidence type="ECO:0000256" key="1">
    <source>
        <dbReference type="SAM" id="Phobius"/>
    </source>
</evidence>
<feature type="transmembrane region" description="Helical" evidence="1">
    <location>
        <begin position="264"/>
        <end position="281"/>
    </location>
</feature>
<accession>A0ABP6I8L9</accession>
<dbReference type="RefSeq" id="WP_344968988.1">
    <property type="nucleotide sequence ID" value="NZ_BAAAVI010000007.1"/>
</dbReference>
<organism evidence="3 4">
    <name type="scientific">Streptosporangium fragile</name>
    <dbReference type="NCBI Taxonomy" id="46186"/>
    <lineage>
        <taxon>Bacteria</taxon>
        <taxon>Bacillati</taxon>
        <taxon>Actinomycetota</taxon>
        <taxon>Actinomycetes</taxon>
        <taxon>Streptosporangiales</taxon>
        <taxon>Streptosporangiaceae</taxon>
        <taxon>Streptosporangium</taxon>
    </lineage>
</organism>
<evidence type="ECO:0000259" key="2">
    <source>
        <dbReference type="Pfam" id="PF13243"/>
    </source>
</evidence>
<keyword evidence="1" id="KW-1133">Transmembrane helix</keyword>
<gene>
    <name evidence="3" type="ORF">GCM10010517_14070</name>
</gene>
<feature type="domain" description="Squalene cyclase C-terminal" evidence="2">
    <location>
        <begin position="73"/>
        <end position="209"/>
    </location>
</feature>
<comment type="caution">
    <text evidence="3">The sequence shown here is derived from an EMBL/GenBank/DDBJ whole genome shotgun (WGS) entry which is preliminary data.</text>
</comment>
<dbReference type="InterPro" id="IPR032696">
    <property type="entry name" value="SQ_cyclase_C"/>
</dbReference>
<keyword evidence="1" id="KW-0472">Membrane</keyword>
<dbReference type="EMBL" id="BAAAVI010000007">
    <property type="protein sequence ID" value="GAA2855832.1"/>
    <property type="molecule type" value="Genomic_DNA"/>
</dbReference>
<dbReference type="InterPro" id="IPR008930">
    <property type="entry name" value="Terpenoid_cyclase/PrenylTrfase"/>
</dbReference>
<keyword evidence="4" id="KW-1185">Reference proteome</keyword>
<evidence type="ECO:0000313" key="4">
    <source>
        <dbReference type="Proteomes" id="UP001500831"/>
    </source>
</evidence>